<evidence type="ECO:0000256" key="1">
    <source>
        <dbReference type="SAM" id="MobiDB-lite"/>
    </source>
</evidence>
<reference evidence="2" key="1">
    <citation type="submission" date="2020-01" db="EMBL/GenBank/DDBJ databases">
        <title>Insect and environment-associated Actinomycetes.</title>
        <authorList>
            <person name="Currrie C."/>
            <person name="Chevrette M."/>
            <person name="Carlson C."/>
            <person name="Stubbendieck R."/>
            <person name="Wendt-Pienkowski E."/>
        </authorList>
    </citation>
    <scope>NUCLEOTIDE SEQUENCE</scope>
    <source>
        <strain evidence="2">SID12501</strain>
    </source>
</reference>
<gene>
    <name evidence="2" type="ORF">G3I71_09370</name>
</gene>
<dbReference type="AlphaFoldDB" id="A0A6B3BNW7"/>
<evidence type="ECO:0000313" key="2">
    <source>
        <dbReference type="EMBL" id="NEC86023.1"/>
    </source>
</evidence>
<proteinExistence type="predicted"/>
<comment type="caution">
    <text evidence="2">The sequence shown here is derived from an EMBL/GenBank/DDBJ whole genome shotgun (WGS) entry which is preliminary data.</text>
</comment>
<sequence>MADMGERVLHGVADVQGVGERGLVGGSLVHPRARPSTAAIAPSASTSSRTCSASGTRSLHSTRSTGALAAPRQLPVISSSNRTSPAVCTSSSRDPAGDAVRTSSSGGTRTSSSVTWSLSAPARKPLAQKALTLGDRWGRHRPPYETPLTWAASRSTLPMGILVKR</sequence>
<feature type="compositionally biased region" description="Low complexity" evidence="1">
    <location>
        <begin position="34"/>
        <end position="58"/>
    </location>
</feature>
<protein>
    <submittedName>
        <fullName evidence="2">Uncharacterized protein</fullName>
    </submittedName>
</protein>
<dbReference type="EMBL" id="JAAGLU010000006">
    <property type="protein sequence ID" value="NEC86023.1"/>
    <property type="molecule type" value="Genomic_DNA"/>
</dbReference>
<feature type="region of interest" description="Disordered" evidence="1">
    <location>
        <begin position="26"/>
        <end position="119"/>
    </location>
</feature>
<accession>A0A6B3BNW7</accession>
<feature type="compositionally biased region" description="Polar residues" evidence="1">
    <location>
        <begin position="76"/>
        <end position="93"/>
    </location>
</feature>
<feature type="compositionally biased region" description="Low complexity" evidence="1">
    <location>
        <begin position="100"/>
        <end position="115"/>
    </location>
</feature>
<organism evidence="2">
    <name type="scientific">Streptomyces sp. SID12501</name>
    <dbReference type="NCBI Taxonomy" id="2706042"/>
    <lineage>
        <taxon>Bacteria</taxon>
        <taxon>Bacillati</taxon>
        <taxon>Actinomycetota</taxon>
        <taxon>Actinomycetes</taxon>
        <taxon>Kitasatosporales</taxon>
        <taxon>Streptomycetaceae</taxon>
        <taxon>Streptomyces</taxon>
    </lineage>
</organism>
<name>A0A6B3BNW7_9ACTN</name>